<dbReference type="Gene3D" id="1.10.10.60">
    <property type="entry name" value="Homeodomain-like"/>
    <property type="match status" value="2"/>
</dbReference>
<keyword evidence="3" id="KW-0804">Transcription</keyword>
<keyword evidence="2" id="KW-0238">DNA-binding</keyword>
<dbReference type="PROSITE" id="PS01124">
    <property type="entry name" value="HTH_ARAC_FAMILY_2"/>
    <property type="match status" value="1"/>
</dbReference>
<dbReference type="InterPro" id="IPR009057">
    <property type="entry name" value="Homeodomain-like_sf"/>
</dbReference>
<dbReference type="InterPro" id="IPR018060">
    <property type="entry name" value="HTH_AraC"/>
</dbReference>
<dbReference type="AlphaFoldDB" id="A0A9Q8Y1R2"/>
<evidence type="ECO:0000256" key="2">
    <source>
        <dbReference type="ARBA" id="ARBA00023125"/>
    </source>
</evidence>
<dbReference type="InterPro" id="IPR011256">
    <property type="entry name" value="Reg_factor_effector_dom_sf"/>
</dbReference>
<dbReference type="Pfam" id="PF12833">
    <property type="entry name" value="HTH_18"/>
    <property type="match status" value="1"/>
</dbReference>
<dbReference type="PANTHER" id="PTHR47504">
    <property type="entry name" value="RIGHT ORIGIN-BINDING PROTEIN"/>
    <property type="match status" value="1"/>
</dbReference>
<dbReference type="Gene3D" id="3.20.80.10">
    <property type="entry name" value="Regulatory factor, effector binding domain"/>
    <property type="match status" value="1"/>
</dbReference>
<sequence length="280" mass="32283">MLQSFNKAMDYIEDHLTESIDSQKIAQITLVSDYHFRRMFSYLTGISLSEYIRKRRLSEAAGSLLSGLSVTETAFLYGYDSLEGFSRAFKEWSGKSPKTVQEGEFVPTFSKINFQITMTGGKNMDVKIETKAAFHLIGVEKRVRQQYEGVNQEILDLTQSITETQRKNMRTLGDLPPQMPLNISYDADETHLTHMIGFASTKDNIFEELNQVEVPESLWAIFSSKGTFPDVLQETWTEIFTQWLPSSDYELVDLPQISFTDWLSEDEEKYSEIWLAIKKR</sequence>
<dbReference type="InterPro" id="IPR029442">
    <property type="entry name" value="GyrI-like"/>
</dbReference>
<accession>A0A9Q8Y1R2</accession>
<dbReference type="SMART" id="SM00342">
    <property type="entry name" value="HTH_ARAC"/>
    <property type="match status" value="1"/>
</dbReference>
<evidence type="ECO:0000313" key="6">
    <source>
        <dbReference type="Proteomes" id="UP001056730"/>
    </source>
</evidence>
<dbReference type="InterPro" id="IPR010499">
    <property type="entry name" value="AraC_E-bd"/>
</dbReference>
<reference evidence="5" key="1">
    <citation type="journal article" date="2022" name="Front. Microbiol.">
        <title>Feed Insects as a Reservoir of Granadaene-Producing Lactococci.</title>
        <authorList>
            <person name="Neuzil-Bunesova V."/>
            <person name="Ramirez Garcia A."/>
            <person name="Modrackova N."/>
            <person name="Makovska M."/>
            <person name="Sabolova M."/>
            <person name="Sproer C."/>
            <person name="Bunk B."/>
            <person name="Blom J."/>
            <person name="Schwab C."/>
        </authorList>
    </citation>
    <scope>NUCLEOTIDE SEQUENCE</scope>
    <source>
        <strain evidence="5">I4/6O</strain>
    </source>
</reference>
<dbReference type="SMART" id="SM00871">
    <property type="entry name" value="AraC_E_bind"/>
    <property type="match status" value="1"/>
</dbReference>
<dbReference type="SUPFAM" id="SSF46689">
    <property type="entry name" value="Homeodomain-like"/>
    <property type="match status" value="2"/>
</dbReference>
<dbReference type="EMBL" id="CP086395">
    <property type="protein sequence ID" value="USJ20445.1"/>
    <property type="molecule type" value="Genomic_DNA"/>
</dbReference>
<dbReference type="GO" id="GO:0043565">
    <property type="term" value="F:sequence-specific DNA binding"/>
    <property type="evidence" value="ECO:0007669"/>
    <property type="project" value="InterPro"/>
</dbReference>
<dbReference type="Proteomes" id="UP001056730">
    <property type="component" value="Chromosome"/>
</dbReference>
<name>A0A9Q8Y1R2_9LACT</name>
<keyword evidence="1" id="KW-0805">Transcription regulation</keyword>
<evidence type="ECO:0000259" key="4">
    <source>
        <dbReference type="PROSITE" id="PS01124"/>
    </source>
</evidence>
<evidence type="ECO:0000313" key="5">
    <source>
        <dbReference type="EMBL" id="USJ20445.1"/>
    </source>
</evidence>
<dbReference type="GO" id="GO:0003700">
    <property type="term" value="F:DNA-binding transcription factor activity"/>
    <property type="evidence" value="ECO:0007669"/>
    <property type="project" value="InterPro"/>
</dbReference>
<evidence type="ECO:0000256" key="1">
    <source>
        <dbReference type="ARBA" id="ARBA00023015"/>
    </source>
</evidence>
<dbReference type="SUPFAM" id="SSF55136">
    <property type="entry name" value="Probable bacterial effector-binding domain"/>
    <property type="match status" value="1"/>
</dbReference>
<dbReference type="PANTHER" id="PTHR47504:SF5">
    <property type="entry name" value="RIGHT ORIGIN-BINDING PROTEIN"/>
    <property type="match status" value="1"/>
</dbReference>
<evidence type="ECO:0000256" key="3">
    <source>
        <dbReference type="ARBA" id="ARBA00023163"/>
    </source>
</evidence>
<dbReference type="PROSITE" id="PS00041">
    <property type="entry name" value="HTH_ARAC_FAMILY_1"/>
    <property type="match status" value="1"/>
</dbReference>
<dbReference type="Pfam" id="PF06445">
    <property type="entry name" value="GyrI-like"/>
    <property type="match status" value="1"/>
</dbReference>
<dbReference type="InterPro" id="IPR050959">
    <property type="entry name" value="MarA-like"/>
</dbReference>
<protein>
    <submittedName>
        <fullName evidence="5">AraC family transcriptional regulator</fullName>
    </submittedName>
</protein>
<proteinExistence type="predicted"/>
<organism evidence="5 6">
    <name type="scientific">Lactococcus formosensis</name>
    <dbReference type="NCBI Taxonomy" id="1281486"/>
    <lineage>
        <taxon>Bacteria</taxon>
        <taxon>Bacillati</taxon>
        <taxon>Bacillota</taxon>
        <taxon>Bacilli</taxon>
        <taxon>Lactobacillales</taxon>
        <taxon>Streptococcaceae</taxon>
        <taxon>Lactococcus</taxon>
    </lineage>
</organism>
<dbReference type="RefSeq" id="WP_252175494.1">
    <property type="nucleotide sequence ID" value="NZ_CP086395.1"/>
</dbReference>
<gene>
    <name evidence="5" type="ORF">LMK00_00200</name>
</gene>
<dbReference type="InterPro" id="IPR018062">
    <property type="entry name" value="HTH_AraC-typ_CS"/>
</dbReference>
<feature type="domain" description="HTH araC/xylS-type" evidence="4">
    <location>
        <begin position="6"/>
        <end position="103"/>
    </location>
</feature>
<dbReference type="KEGG" id="lfo:LMK00_00200"/>